<feature type="region of interest" description="Disordered" evidence="7">
    <location>
        <begin position="35"/>
        <end position="88"/>
    </location>
</feature>
<evidence type="ECO:0000256" key="6">
    <source>
        <dbReference type="RuleBase" id="RU000682"/>
    </source>
</evidence>
<dbReference type="PANTHER" id="PTHR24340:SF37">
    <property type="entry name" value="HOMEOBOX PROTEIN SLOU"/>
    <property type="match status" value="1"/>
</dbReference>
<keyword evidence="4 5" id="KW-0539">Nucleus</keyword>
<reference evidence="10" key="1">
    <citation type="submission" date="2022-11" db="UniProtKB">
        <authorList>
            <consortium name="WormBaseParasite"/>
        </authorList>
    </citation>
    <scope>IDENTIFICATION</scope>
</reference>
<evidence type="ECO:0000313" key="9">
    <source>
        <dbReference type="Proteomes" id="UP000887566"/>
    </source>
</evidence>
<dbReference type="Gene3D" id="1.10.10.60">
    <property type="entry name" value="Homeodomain-like"/>
    <property type="match status" value="1"/>
</dbReference>
<evidence type="ECO:0000256" key="4">
    <source>
        <dbReference type="ARBA" id="ARBA00023242"/>
    </source>
</evidence>
<evidence type="ECO:0000256" key="1">
    <source>
        <dbReference type="ARBA" id="ARBA00004123"/>
    </source>
</evidence>
<dbReference type="InterPro" id="IPR001356">
    <property type="entry name" value="HD"/>
</dbReference>
<dbReference type="PRINTS" id="PR00031">
    <property type="entry name" value="HTHREPRESSR"/>
</dbReference>
<evidence type="ECO:0000256" key="7">
    <source>
        <dbReference type="SAM" id="MobiDB-lite"/>
    </source>
</evidence>
<dbReference type="CDD" id="cd00086">
    <property type="entry name" value="homeodomain"/>
    <property type="match status" value="1"/>
</dbReference>
<sequence length="208" mass="23113">MDGINRCSPTTRSAKPYSFSVEAILDLRTVDNGEGGIVEATKGSDDEELLQKDFNENNPTIKQMSRSPEKEKDRSKKKKSSSSESLAASKLRRARTAFTYEQLVALESKFKTTRYLSVCERLHLATALGLSETQVKIWFQNRRTKWKKHNPGMDANAPTNEPPSPGSLYSGLGVLAMAGGASTFSAAGFPYNLYPSIYYQRPTVPQFM</sequence>
<dbReference type="GO" id="GO:0005634">
    <property type="term" value="C:nucleus"/>
    <property type="evidence" value="ECO:0007669"/>
    <property type="project" value="UniProtKB-SubCell"/>
</dbReference>
<evidence type="ECO:0000313" key="10">
    <source>
        <dbReference type="WBParaSite" id="PSAMB.scaffold3647size17448.g22221.t1"/>
    </source>
</evidence>
<keyword evidence="9" id="KW-1185">Reference proteome</keyword>
<evidence type="ECO:0000256" key="2">
    <source>
        <dbReference type="ARBA" id="ARBA00023125"/>
    </source>
</evidence>
<dbReference type="Proteomes" id="UP000887566">
    <property type="component" value="Unplaced"/>
</dbReference>
<name>A0A914WCQ8_9BILA</name>
<dbReference type="InterPro" id="IPR017970">
    <property type="entry name" value="Homeobox_CS"/>
</dbReference>
<accession>A0A914WCQ8</accession>
<dbReference type="Pfam" id="PF00046">
    <property type="entry name" value="Homeodomain"/>
    <property type="match status" value="1"/>
</dbReference>
<dbReference type="GO" id="GO:0000981">
    <property type="term" value="F:DNA-binding transcription factor activity, RNA polymerase II-specific"/>
    <property type="evidence" value="ECO:0007669"/>
    <property type="project" value="InterPro"/>
</dbReference>
<dbReference type="PRINTS" id="PR00024">
    <property type="entry name" value="HOMEOBOX"/>
</dbReference>
<feature type="DNA-binding region" description="Homeobox" evidence="5">
    <location>
        <begin position="91"/>
        <end position="150"/>
    </location>
</feature>
<evidence type="ECO:0000256" key="5">
    <source>
        <dbReference type="PROSITE-ProRule" id="PRU00108"/>
    </source>
</evidence>
<dbReference type="AlphaFoldDB" id="A0A914WCQ8"/>
<proteinExistence type="predicted"/>
<keyword evidence="2 5" id="KW-0238">DNA-binding</keyword>
<evidence type="ECO:0000259" key="8">
    <source>
        <dbReference type="PROSITE" id="PS50071"/>
    </source>
</evidence>
<dbReference type="SUPFAM" id="SSF46689">
    <property type="entry name" value="Homeodomain-like"/>
    <property type="match status" value="1"/>
</dbReference>
<dbReference type="PROSITE" id="PS00027">
    <property type="entry name" value="HOMEOBOX_1"/>
    <property type="match status" value="1"/>
</dbReference>
<organism evidence="9 10">
    <name type="scientific">Plectus sambesii</name>
    <dbReference type="NCBI Taxonomy" id="2011161"/>
    <lineage>
        <taxon>Eukaryota</taxon>
        <taxon>Metazoa</taxon>
        <taxon>Ecdysozoa</taxon>
        <taxon>Nematoda</taxon>
        <taxon>Chromadorea</taxon>
        <taxon>Plectida</taxon>
        <taxon>Plectina</taxon>
        <taxon>Plectoidea</taxon>
        <taxon>Plectidae</taxon>
        <taxon>Plectus</taxon>
    </lineage>
</organism>
<dbReference type="InterPro" id="IPR050394">
    <property type="entry name" value="Homeobox_NK-like"/>
</dbReference>
<comment type="subcellular location">
    <subcellularLocation>
        <location evidence="1 5 6">Nucleus</location>
    </subcellularLocation>
</comment>
<protein>
    <submittedName>
        <fullName evidence="10">Homeobox domain-containing protein</fullName>
    </submittedName>
</protein>
<dbReference type="GO" id="GO:0030154">
    <property type="term" value="P:cell differentiation"/>
    <property type="evidence" value="ECO:0007669"/>
    <property type="project" value="TreeGrafter"/>
</dbReference>
<feature type="domain" description="Homeobox" evidence="8">
    <location>
        <begin position="89"/>
        <end position="149"/>
    </location>
</feature>
<dbReference type="InterPro" id="IPR009057">
    <property type="entry name" value="Homeodomain-like_sf"/>
</dbReference>
<dbReference type="PROSITE" id="PS50071">
    <property type="entry name" value="HOMEOBOX_2"/>
    <property type="match status" value="1"/>
</dbReference>
<dbReference type="PANTHER" id="PTHR24340">
    <property type="entry name" value="HOMEOBOX PROTEIN NKX"/>
    <property type="match status" value="1"/>
</dbReference>
<dbReference type="WBParaSite" id="PSAMB.scaffold3647size17448.g22221.t1">
    <property type="protein sequence ID" value="PSAMB.scaffold3647size17448.g22221.t1"/>
    <property type="gene ID" value="PSAMB.scaffold3647size17448.g22221"/>
</dbReference>
<dbReference type="InterPro" id="IPR000047">
    <property type="entry name" value="HTH_motif"/>
</dbReference>
<dbReference type="InterPro" id="IPR020479">
    <property type="entry name" value="HD_metazoa"/>
</dbReference>
<dbReference type="GO" id="GO:0000978">
    <property type="term" value="F:RNA polymerase II cis-regulatory region sequence-specific DNA binding"/>
    <property type="evidence" value="ECO:0007669"/>
    <property type="project" value="TreeGrafter"/>
</dbReference>
<dbReference type="SMART" id="SM00389">
    <property type="entry name" value="HOX"/>
    <property type="match status" value="1"/>
</dbReference>
<evidence type="ECO:0000256" key="3">
    <source>
        <dbReference type="ARBA" id="ARBA00023155"/>
    </source>
</evidence>
<keyword evidence="3 5" id="KW-0371">Homeobox</keyword>